<gene>
    <name evidence="3" type="ORF">GCM10023195_00190</name>
</gene>
<dbReference type="Gene3D" id="3.20.20.140">
    <property type="entry name" value="Metal-dependent hydrolases"/>
    <property type="match status" value="1"/>
</dbReference>
<dbReference type="InterPro" id="IPR032466">
    <property type="entry name" value="Metal_Hydrolase"/>
</dbReference>
<protein>
    <submittedName>
        <fullName evidence="3">Amidohydrolase family protein</fullName>
    </submittedName>
</protein>
<evidence type="ECO:0000313" key="3">
    <source>
        <dbReference type="EMBL" id="GAA4600555.1"/>
    </source>
</evidence>
<evidence type="ECO:0000256" key="1">
    <source>
        <dbReference type="ARBA" id="ARBA00023239"/>
    </source>
</evidence>
<evidence type="ECO:0000313" key="4">
    <source>
        <dbReference type="Proteomes" id="UP001500212"/>
    </source>
</evidence>
<dbReference type="Pfam" id="PF04909">
    <property type="entry name" value="Amidohydro_2"/>
    <property type="match status" value="1"/>
</dbReference>
<comment type="caution">
    <text evidence="3">The sequence shown here is derived from an EMBL/GenBank/DDBJ whole genome shotgun (WGS) entry which is preliminary data.</text>
</comment>
<keyword evidence="1" id="KW-0456">Lyase</keyword>
<dbReference type="PANTHER" id="PTHR21240:SF30">
    <property type="entry name" value="AMIDOHYDROLASE-RELATED DOMAIN-CONTAINING PROTEIN-RELATED"/>
    <property type="match status" value="1"/>
</dbReference>
<dbReference type="EMBL" id="BAABHJ010000001">
    <property type="protein sequence ID" value="GAA4600555.1"/>
    <property type="molecule type" value="Genomic_DNA"/>
</dbReference>
<keyword evidence="4" id="KW-1185">Reference proteome</keyword>
<proteinExistence type="predicted"/>
<feature type="domain" description="Amidohydrolase-related" evidence="2">
    <location>
        <begin position="29"/>
        <end position="317"/>
    </location>
</feature>
<organism evidence="3 4">
    <name type="scientific">Actinoallomurus liliacearum</name>
    <dbReference type="NCBI Taxonomy" id="1080073"/>
    <lineage>
        <taxon>Bacteria</taxon>
        <taxon>Bacillati</taxon>
        <taxon>Actinomycetota</taxon>
        <taxon>Actinomycetes</taxon>
        <taxon>Streptosporangiales</taxon>
        <taxon>Thermomonosporaceae</taxon>
        <taxon>Actinoallomurus</taxon>
    </lineage>
</organism>
<dbReference type="SUPFAM" id="SSF51556">
    <property type="entry name" value="Metallo-dependent hydrolases"/>
    <property type="match status" value="1"/>
</dbReference>
<sequence length="319" mass="34594">MGLIAMEEAFAIPELQAQYPVPRTVTAGHWAEDWAKRLCDYTTYRLHDMDEHGVDIQVLSLTAPGVQCVTDARQAVTDARVANDHLAGVIAAHPTRFRGLAALPLQDPEAAVAELHRAVGSLGLSGALVNDHTGGGYLDDPRYEPVWAALEDLDVPLYLHPGAPPTEPWRVLAGRPELQGPLWSWAAETGGHALRIIFGGVFDRHPRATMILGHMGEFLPFQLARLDSRYARQAQRTLTRKPSEYLGSNILITTSGVCSPAALAGAVLAIGADAIMFAIDYPFEDTAEAVRFLDQAPLSDTDRAKIGHGNAVRVLHLHT</sequence>
<reference evidence="4" key="1">
    <citation type="journal article" date="2019" name="Int. J. Syst. Evol. Microbiol.">
        <title>The Global Catalogue of Microorganisms (GCM) 10K type strain sequencing project: providing services to taxonomists for standard genome sequencing and annotation.</title>
        <authorList>
            <consortium name="The Broad Institute Genomics Platform"/>
            <consortium name="The Broad Institute Genome Sequencing Center for Infectious Disease"/>
            <person name="Wu L."/>
            <person name="Ma J."/>
        </authorList>
    </citation>
    <scope>NUCLEOTIDE SEQUENCE [LARGE SCALE GENOMIC DNA]</scope>
    <source>
        <strain evidence="4">JCM 17938</strain>
    </source>
</reference>
<dbReference type="RefSeq" id="WP_345346123.1">
    <property type="nucleotide sequence ID" value="NZ_BAABHJ010000001.1"/>
</dbReference>
<dbReference type="InterPro" id="IPR032465">
    <property type="entry name" value="ACMSD"/>
</dbReference>
<dbReference type="Proteomes" id="UP001500212">
    <property type="component" value="Unassembled WGS sequence"/>
</dbReference>
<name>A0ABP8TC49_9ACTN</name>
<accession>A0ABP8TC49</accession>
<dbReference type="PANTHER" id="PTHR21240">
    <property type="entry name" value="2-AMINO-3-CARBOXYLMUCONATE-6-SEMIALDEHYDE DECARBOXYLASE"/>
    <property type="match status" value="1"/>
</dbReference>
<evidence type="ECO:0000259" key="2">
    <source>
        <dbReference type="Pfam" id="PF04909"/>
    </source>
</evidence>
<dbReference type="InterPro" id="IPR006680">
    <property type="entry name" value="Amidohydro-rel"/>
</dbReference>